<dbReference type="EMBL" id="BMAV01013896">
    <property type="protein sequence ID" value="GFY61901.1"/>
    <property type="molecule type" value="Genomic_DNA"/>
</dbReference>
<reference evidence="5" key="1">
    <citation type="submission" date="2020-08" db="EMBL/GenBank/DDBJ databases">
        <title>Multicomponent nature underlies the extraordinary mechanical properties of spider dragline silk.</title>
        <authorList>
            <person name="Kono N."/>
            <person name="Nakamura H."/>
            <person name="Mori M."/>
            <person name="Yoshida Y."/>
            <person name="Ohtoshi R."/>
            <person name="Malay A.D."/>
            <person name="Moran D.A.P."/>
            <person name="Tomita M."/>
            <person name="Numata K."/>
            <person name="Arakawa K."/>
        </authorList>
    </citation>
    <scope>NUCLEOTIDE SEQUENCE</scope>
</reference>
<keyword evidence="2" id="KW-1015">Disulfide bond</keyword>
<feature type="domain" description="TIL" evidence="4">
    <location>
        <begin position="25"/>
        <end position="79"/>
    </location>
</feature>
<keyword evidence="3" id="KW-0732">Signal</keyword>
<dbReference type="AlphaFoldDB" id="A0A8X6XX41"/>
<dbReference type="InterPro" id="IPR002919">
    <property type="entry name" value="TIL_dom"/>
</dbReference>
<gene>
    <name evidence="5" type="ORF">TNIN_130191</name>
</gene>
<protein>
    <recommendedName>
        <fullName evidence="4">TIL domain-containing protein</fullName>
    </recommendedName>
</protein>
<dbReference type="Proteomes" id="UP000886998">
    <property type="component" value="Unassembled WGS sequence"/>
</dbReference>
<evidence type="ECO:0000256" key="1">
    <source>
        <dbReference type="ARBA" id="ARBA00022690"/>
    </source>
</evidence>
<feature type="signal peptide" evidence="3">
    <location>
        <begin position="1"/>
        <end position="21"/>
    </location>
</feature>
<sequence>MAKSLFAFAIFLLALTGIINAQYLCPENQHYSDCGSACEKNCFNPPQVCGAVCVKGCFCDKGYIRLYYSDGPCIPEYYCPF</sequence>
<dbReference type="PANTHER" id="PTHR23259:SF70">
    <property type="entry name" value="ACCESSORY GLAND PROTEIN ACP62F-RELATED"/>
    <property type="match status" value="1"/>
</dbReference>
<dbReference type="OrthoDB" id="6490487at2759"/>
<organism evidence="5 6">
    <name type="scientific">Trichonephila inaurata madagascariensis</name>
    <dbReference type="NCBI Taxonomy" id="2747483"/>
    <lineage>
        <taxon>Eukaryota</taxon>
        <taxon>Metazoa</taxon>
        <taxon>Ecdysozoa</taxon>
        <taxon>Arthropoda</taxon>
        <taxon>Chelicerata</taxon>
        <taxon>Arachnida</taxon>
        <taxon>Araneae</taxon>
        <taxon>Araneomorphae</taxon>
        <taxon>Entelegynae</taxon>
        <taxon>Araneoidea</taxon>
        <taxon>Nephilidae</taxon>
        <taxon>Trichonephila</taxon>
        <taxon>Trichonephila inaurata</taxon>
    </lineage>
</organism>
<evidence type="ECO:0000256" key="3">
    <source>
        <dbReference type="SAM" id="SignalP"/>
    </source>
</evidence>
<name>A0A8X6XX41_9ARAC</name>
<dbReference type="GO" id="GO:0030414">
    <property type="term" value="F:peptidase inhibitor activity"/>
    <property type="evidence" value="ECO:0007669"/>
    <property type="project" value="UniProtKB-KW"/>
</dbReference>
<keyword evidence="1" id="KW-0646">Protease inhibitor</keyword>
<evidence type="ECO:0000313" key="5">
    <source>
        <dbReference type="EMBL" id="GFY61901.1"/>
    </source>
</evidence>
<comment type="caution">
    <text evidence="5">The sequence shown here is derived from an EMBL/GenBank/DDBJ whole genome shotgun (WGS) entry which is preliminary data.</text>
</comment>
<evidence type="ECO:0000313" key="6">
    <source>
        <dbReference type="Proteomes" id="UP000886998"/>
    </source>
</evidence>
<keyword evidence="6" id="KW-1185">Reference proteome</keyword>
<dbReference type="SUPFAM" id="SSF57567">
    <property type="entry name" value="Serine protease inhibitors"/>
    <property type="match status" value="1"/>
</dbReference>
<dbReference type="CDD" id="cd19941">
    <property type="entry name" value="TIL"/>
    <property type="match status" value="1"/>
</dbReference>
<dbReference type="Gene3D" id="2.10.25.10">
    <property type="entry name" value="Laminin"/>
    <property type="match status" value="1"/>
</dbReference>
<dbReference type="Pfam" id="PF01826">
    <property type="entry name" value="TIL"/>
    <property type="match status" value="1"/>
</dbReference>
<accession>A0A8X6XX41</accession>
<feature type="chain" id="PRO_5036463229" description="TIL domain-containing protein" evidence="3">
    <location>
        <begin position="22"/>
        <end position="81"/>
    </location>
</feature>
<evidence type="ECO:0000256" key="2">
    <source>
        <dbReference type="ARBA" id="ARBA00023157"/>
    </source>
</evidence>
<dbReference type="InterPro" id="IPR036084">
    <property type="entry name" value="Ser_inhib-like_sf"/>
</dbReference>
<dbReference type="PANTHER" id="PTHR23259">
    <property type="entry name" value="RIDDLE"/>
    <property type="match status" value="1"/>
</dbReference>
<dbReference type="InterPro" id="IPR051368">
    <property type="entry name" value="SerProtInhib-TIL_Domain"/>
</dbReference>
<evidence type="ECO:0000259" key="4">
    <source>
        <dbReference type="Pfam" id="PF01826"/>
    </source>
</evidence>
<proteinExistence type="predicted"/>